<dbReference type="InterPro" id="IPR010104">
    <property type="entry name" value="TonB_rcpt_bac"/>
</dbReference>
<organism evidence="12 13">
    <name type="scientific">Stenotrophomonas ginsengisoli</name>
    <dbReference type="NCBI Taxonomy" id="336566"/>
    <lineage>
        <taxon>Bacteria</taxon>
        <taxon>Pseudomonadati</taxon>
        <taxon>Pseudomonadota</taxon>
        <taxon>Gammaproteobacteria</taxon>
        <taxon>Lysobacterales</taxon>
        <taxon>Lysobacteraceae</taxon>
        <taxon>Stenotrophomonas</taxon>
    </lineage>
</organism>
<evidence type="ECO:0000313" key="12">
    <source>
        <dbReference type="EMBL" id="KRG78204.1"/>
    </source>
</evidence>
<keyword evidence="3 8" id="KW-1134">Transmembrane beta strand</keyword>
<name>A0A0R0D7F4_9GAMM</name>
<dbReference type="EMBL" id="LDJM01000012">
    <property type="protein sequence ID" value="KRG78204.1"/>
    <property type="molecule type" value="Genomic_DNA"/>
</dbReference>
<evidence type="ECO:0000256" key="5">
    <source>
        <dbReference type="ARBA" id="ARBA00023077"/>
    </source>
</evidence>
<keyword evidence="12" id="KW-0675">Receptor</keyword>
<dbReference type="PANTHER" id="PTHR40980">
    <property type="entry name" value="PLUG DOMAIN-CONTAINING PROTEIN"/>
    <property type="match status" value="1"/>
</dbReference>
<dbReference type="STRING" id="336566.ABB30_05320"/>
<dbReference type="RefSeq" id="WP_057637337.1">
    <property type="nucleotide sequence ID" value="NZ_LDJM01000012.1"/>
</dbReference>
<dbReference type="Proteomes" id="UP000050956">
    <property type="component" value="Unassembled WGS sequence"/>
</dbReference>
<evidence type="ECO:0000256" key="1">
    <source>
        <dbReference type="ARBA" id="ARBA00004571"/>
    </source>
</evidence>
<keyword evidence="5 9" id="KW-0798">TonB box</keyword>
<evidence type="ECO:0000256" key="6">
    <source>
        <dbReference type="ARBA" id="ARBA00023136"/>
    </source>
</evidence>
<dbReference type="AlphaFoldDB" id="A0A0R0D7F4"/>
<keyword evidence="6 8" id="KW-0472">Membrane</keyword>
<dbReference type="Pfam" id="PF00593">
    <property type="entry name" value="TonB_dep_Rec_b-barrel"/>
    <property type="match status" value="1"/>
</dbReference>
<keyword evidence="13" id="KW-1185">Reference proteome</keyword>
<dbReference type="PANTHER" id="PTHR40980:SF4">
    <property type="entry name" value="TONB-DEPENDENT RECEPTOR-LIKE BETA-BARREL DOMAIN-CONTAINING PROTEIN"/>
    <property type="match status" value="1"/>
</dbReference>
<dbReference type="Gene3D" id="2.170.130.10">
    <property type="entry name" value="TonB-dependent receptor, plug domain"/>
    <property type="match status" value="1"/>
</dbReference>
<dbReference type="PROSITE" id="PS52016">
    <property type="entry name" value="TONB_DEPENDENT_REC_3"/>
    <property type="match status" value="1"/>
</dbReference>
<reference evidence="12 13" key="1">
    <citation type="submission" date="2015-05" db="EMBL/GenBank/DDBJ databases">
        <title>Genome sequencing and analysis of members of genus Stenotrophomonas.</title>
        <authorList>
            <person name="Patil P.P."/>
            <person name="Midha S."/>
            <person name="Patil P.B."/>
        </authorList>
    </citation>
    <scope>NUCLEOTIDE SEQUENCE [LARGE SCALE GENOMIC DNA]</scope>
    <source>
        <strain evidence="12 13">DSM 24757</strain>
    </source>
</reference>
<dbReference type="Gene3D" id="2.40.170.20">
    <property type="entry name" value="TonB-dependent receptor, beta-barrel domain"/>
    <property type="match status" value="1"/>
</dbReference>
<dbReference type="InterPro" id="IPR037066">
    <property type="entry name" value="Plug_dom_sf"/>
</dbReference>
<dbReference type="PATRIC" id="fig|336566.3.peg.403"/>
<keyword evidence="4 8" id="KW-0812">Transmembrane</keyword>
<dbReference type="OrthoDB" id="8727862at2"/>
<dbReference type="InterPro" id="IPR036942">
    <property type="entry name" value="Beta-barrel_TonB_sf"/>
</dbReference>
<comment type="subcellular location">
    <subcellularLocation>
        <location evidence="1 8">Cell outer membrane</location>
        <topology evidence="1 8">Multi-pass membrane protein</topology>
    </subcellularLocation>
</comment>
<sequence>MALLGWASGPVLASGGALEAAVALDRVEVRAQREAQVRAVDLKRSSDAIQDVVSADAIGNYPDMNVAESLQRLPGVSVTRDQGEGRYVVVRGLDAALNTVSVDGIAIGTPEADSRAAPLDVIPSDSTERLRVVKSATPDMPGDAIGGSVIVESASAFDRDGRSLRGKLEASHQALSGKTSPKAAFNYSEVFNDTFGVAVGINHQQREFESDNTEVEYDTFDGGSNADLAAIDVQHRKYSIERERSGANLNLDWRPDADNRYFLRTLYSRFNDAETRQRTIFGFGDGDITALRDGRYQVDGLPADAIAKRLRYRTKQEDTIAASFGGEHSLSAAVVDYRLGWTKTRERVLDEIEARFDYDADDLTALIDQRTALPTYRISDDGWKDLANYAFDRMVVAPTVVDDKEHSAQVNLRFDADNASYKFGLLGRCRERSADVNESELRRGPDVDLAGWAGKALEHRHADLGQWLDSARMNRWWAANKGDYSARPQDVVGNTALMLEEDYRANEDIFAAYAMGTWDIDKLRLIAGVRVENTKFAADGYQVDIDQDGVAQVSGRRVASRYTNVLPGLHARYDTDNGWVLRGSANQTLARPSFADISPRLGMNRDEGEVRVGNPQLDPYESTNLDLSLERYLGDTGLVSVGVFHKVIDGYIVETVTDSHAGFPGFEVTTAINGDKATVRGAEVNWQQQLAMLPNAWSGLLIGASATWLDTEFDAGIAGRQGEGFMLPRASRQVYSGHIGYEYGPVSTRLAAVYRSAYLDSIGDSRDFDVYVAPHTQLDFSLDFKLSSAVSLYLEASNLLDEPLQLYQGNRSRKLQQEEYGRSFAVGVKVAL</sequence>
<evidence type="ECO:0000256" key="8">
    <source>
        <dbReference type="PROSITE-ProRule" id="PRU01360"/>
    </source>
</evidence>
<dbReference type="CDD" id="cd01347">
    <property type="entry name" value="ligand_gated_channel"/>
    <property type="match status" value="1"/>
</dbReference>
<feature type="domain" description="TonB-dependent receptor-like beta-barrel" evidence="10">
    <location>
        <begin position="347"/>
        <end position="799"/>
    </location>
</feature>
<dbReference type="GO" id="GO:0009279">
    <property type="term" value="C:cell outer membrane"/>
    <property type="evidence" value="ECO:0007669"/>
    <property type="project" value="UniProtKB-SubCell"/>
</dbReference>
<comment type="caution">
    <text evidence="12">The sequence shown here is derived from an EMBL/GenBank/DDBJ whole genome shotgun (WGS) entry which is preliminary data.</text>
</comment>
<evidence type="ECO:0000256" key="7">
    <source>
        <dbReference type="ARBA" id="ARBA00023237"/>
    </source>
</evidence>
<protein>
    <submittedName>
        <fullName evidence="12">TonB-dependent receptor</fullName>
    </submittedName>
</protein>
<gene>
    <name evidence="12" type="ORF">ABB30_05320</name>
</gene>
<evidence type="ECO:0000313" key="13">
    <source>
        <dbReference type="Proteomes" id="UP000050956"/>
    </source>
</evidence>
<dbReference type="InterPro" id="IPR012910">
    <property type="entry name" value="Plug_dom"/>
</dbReference>
<evidence type="ECO:0000256" key="9">
    <source>
        <dbReference type="RuleBase" id="RU003357"/>
    </source>
</evidence>
<comment type="similarity">
    <text evidence="8 9">Belongs to the TonB-dependent receptor family.</text>
</comment>
<accession>A0A0R0D7F4</accession>
<dbReference type="SUPFAM" id="SSF56935">
    <property type="entry name" value="Porins"/>
    <property type="match status" value="1"/>
</dbReference>
<evidence type="ECO:0000259" key="10">
    <source>
        <dbReference type="Pfam" id="PF00593"/>
    </source>
</evidence>
<evidence type="ECO:0000259" key="11">
    <source>
        <dbReference type="Pfam" id="PF07715"/>
    </source>
</evidence>
<dbReference type="Pfam" id="PF07715">
    <property type="entry name" value="Plug"/>
    <property type="match status" value="1"/>
</dbReference>
<keyword evidence="2 8" id="KW-0813">Transport</keyword>
<keyword evidence="7 8" id="KW-0998">Cell outer membrane</keyword>
<evidence type="ECO:0000256" key="4">
    <source>
        <dbReference type="ARBA" id="ARBA00022692"/>
    </source>
</evidence>
<evidence type="ECO:0000256" key="2">
    <source>
        <dbReference type="ARBA" id="ARBA00022448"/>
    </source>
</evidence>
<proteinExistence type="inferred from homology"/>
<dbReference type="NCBIfam" id="TIGR01782">
    <property type="entry name" value="TonB-Xanth-Caul"/>
    <property type="match status" value="1"/>
</dbReference>
<dbReference type="InterPro" id="IPR000531">
    <property type="entry name" value="Beta-barrel_TonB"/>
</dbReference>
<dbReference type="InterPro" id="IPR039426">
    <property type="entry name" value="TonB-dep_rcpt-like"/>
</dbReference>
<feature type="domain" description="TonB-dependent receptor plug" evidence="11">
    <location>
        <begin position="44"/>
        <end position="147"/>
    </location>
</feature>
<evidence type="ECO:0000256" key="3">
    <source>
        <dbReference type="ARBA" id="ARBA00022452"/>
    </source>
</evidence>